<dbReference type="Proteomes" id="UP000663124">
    <property type="component" value="Chromosome 1"/>
</dbReference>
<dbReference type="AlphaFoldDB" id="A0AAP9WDK5"/>
<gene>
    <name evidence="2" type="ORF">Lepto782_18355</name>
</gene>
<accession>A0AAP9WDK5</accession>
<name>A0AAP9WDK5_LEPIR</name>
<feature type="signal peptide" evidence="1">
    <location>
        <begin position="1"/>
        <end position="22"/>
    </location>
</feature>
<dbReference type="RefSeq" id="WP_082269928.1">
    <property type="nucleotide sequence ID" value="NZ_CP043884.1"/>
</dbReference>
<evidence type="ECO:0000313" key="2">
    <source>
        <dbReference type="EMBL" id="QOI44007.1"/>
    </source>
</evidence>
<feature type="chain" id="PRO_5042982530" evidence="1">
    <location>
        <begin position="23"/>
        <end position="367"/>
    </location>
</feature>
<evidence type="ECO:0000313" key="3">
    <source>
        <dbReference type="Proteomes" id="UP000663124"/>
    </source>
</evidence>
<protein>
    <submittedName>
        <fullName evidence="2">Lipoprotein LipL36</fullName>
    </submittedName>
</protein>
<dbReference type="EMBL" id="CP043884">
    <property type="protein sequence ID" value="QOI44007.1"/>
    <property type="molecule type" value="Genomic_DNA"/>
</dbReference>
<reference evidence="2" key="1">
    <citation type="submission" date="2019-09" db="EMBL/GenBank/DDBJ databases">
        <title>Comparative Genomics of Leptospira interrogans Reveals Genome Plasticity - A Common Adaptive Strategy for Survival in Various Hosts.</title>
        <authorList>
            <person name="Ramli S.R."/>
            <person name="Bunk B."/>
            <person name="Goris M."/>
            <person name="Bhuju S."/>
            <person name="Jarek M."/>
            <person name="Sproer C."/>
            <person name="Mustakim S."/>
            <person name="Strommenger B."/>
            <person name="Pessler F."/>
        </authorList>
    </citation>
    <scope>NUCLEOTIDE SEQUENCE</scope>
    <source>
        <strain evidence="2">782</strain>
    </source>
</reference>
<dbReference type="NCBIfam" id="NF033160">
    <property type="entry name" value="lipo_LipL36"/>
    <property type="match status" value="1"/>
</dbReference>
<keyword evidence="1" id="KW-0732">Signal</keyword>
<evidence type="ECO:0000256" key="1">
    <source>
        <dbReference type="SAM" id="SignalP"/>
    </source>
</evidence>
<organism evidence="2 3">
    <name type="scientific">Leptospira interrogans serovar Canicola</name>
    <dbReference type="NCBI Taxonomy" id="211880"/>
    <lineage>
        <taxon>Bacteria</taxon>
        <taxon>Pseudomonadati</taxon>
        <taxon>Spirochaetota</taxon>
        <taxon>Spirochaetia</taxon>
        <taxon>Leptospirales</taxon>
        <taxon>Leptospiraceae</taxon>
        <taxon>Leptospira</taxon>
    </lineage>
</organism>
<proteinExistence type="predicted"/>
<keyword evidence="2" id="KW-0449">Lipoprotein</keyword>
<dbReference type="PROSITE" id="PS51257">
    <property type="entry name" value="PROKAR_LIPOPROTEIN"/>
    <property type="match status" value="1"/>
</dbReference>
<sequence length="367" mass="37817">MRRNIMKIAAVAALTVALTACKGDDDDDDVVMLALLYLADQTSGNCVTITKSDANGDGIPTYTATGTTKPKAACSGNFNTVAIVGNSAAVADSVKASYQAAIDKADASGSNCPNTKLVLANFITNATALKVDQALATSFSCSSAAGALLTGWNLNPLTLGGSSVSVDPAYFGKTVYACSSEKAKENLLIRLNANTFSTVAGSVATDMATNLAFRQKSAADTASNFKWTADAAAKGRLLNVTELTAAGKSGAALLAFTFAIVNGERTCAKDILSKESEDVQRTAAALFDFDPVNLTFFAGAMTGATLPAQINSVITTAQAGSVTEVLFSKLACQYGDFDEEAVGNKQTVGTEANVKIIGTCPATYPKY</sequence>